<feature type="region of interest" description="Disordered" evidence="1">
    <location>
        <begin position="638"/>
        <end position="679"/>
    </location>
</feature>
<protein>
    <recommendedName>
        <fullName evidence="2">Protein kinase domain-containing protein</fullName>
    </recommendedName>
</protein>
<dbReference type="AlphaFoldDB" id="A0A428TH11"/>
<dbReference type="Gene3D" id="1.10.510.10">
    <property type="entry name" value="Transferase(Phosphotransferase) domain 1"/>
    <property type="match status" value="1"/>
</dbReference>
<name>A0A428TH11_9HYPO</name>
<dbReference type="InterPro" id="IPR011009">
    <property type="entry name" value="Kinase-like_dom_sf"/>
</dbReference>
<dbReference type="SUPFAM" id="SSF56112">
    <property type="entry name" value="Protein kinase-like (PK-like)"/>
    <property type="match status" value="2"/>
</dbReference>
<evidence type="ECO:0000256" key="1">
    <source>
        <dbReference type="SAM" id="MobiDB-lite"/>
    </source>
</evidence>
<feature type="region of interest" description="Disordered" evidence="1">
    <location>
        <begin position="859"/>
        <end position="882"/>
    </location>
</feature>
<dbReference type="InterPro" id="IPR000719">
    <property type="entry name" value="Prot_kinase_dom"/>
</dbReference>
<dbReference type="GO" id="GO:0005524">
    <property type="term" value="F:ATP binding"/>
    <property type="evidence" value="ECO:0007669"/>
    <property type="project" value="InterPro"/>
</dbReference>
<dbReference type="GO" id="GO:0004672">
    <property type="term" value="F:protein kinase activity"/>
    <property type="evidence" value="ECO:0007669"/>
    <property type="project" value="InterPro"/>
</dbReference>
<evidence type="ECO:0000259" key="2">
    <source>
        <dbReference type="PROSITE" id="PS50011"/>
    </source>
</evidence>
<evidence type="ECO:0000313" key="3">
    <source>
        <dbReference type="EMBL" id="RSM01319.1"/>
    </source>
</evidence>
<sequence>MSHLEQLQKAIRERARRNLDDNDFVPYSWLADLFTLEKIQQVLDDGATEDYERQDVAKRVQKSGIVTFATLVMIGQPGLIRHFFAQDLGVRNSGPDSKLPLEKKKLEEEFPDYGAKFWEAQYMFSVPTFPQGIPHRIYGVEIRLPFLQTGRDPVASKKKARKGNFGTVTKARLPPIKYGDTDTKSILELCGSYTRGGTHNFLFPEATGGDLHNLLQTDPRPETLRDDETIYRAICGLASALENLHCFSNDDMDLKLLGCHHDLKPKNILVDGARFILADFGLSKITSSQEELEHLDVDRDANFEAPERRDYTAHLHPTRGTGRPADIWSLGCILAVLLAYMKGGPLEVENFSEQREFTTTMPGTPVEFVCCSFHQRGQPHEGVAKWLAGENWRPSSSTDRTAAEVELVELIRKMLSIEPSNRPEISEVVRCLRCITLKKASEPIQAYLQSQPSAETTSIDGRNDEEQLGQSMGLEYAVERQVFLEWLNRIDGASLDPEQQFLGTHAVFTQVYSTVCAIRDEFQLLADAARDDTPLFARLRRLNSQLLAPFSPADQSSVRTLAELKVMPKAQEMIRKSRGSSSVAKSLTVRPKLGLGESTSNEKVKMLLCAANVARLMEKSQSAVSKVQPEKVTLLSRGDAETSWYDTEEGGHSQSRDEDASESEESEDGIESDDVSEDSGKEYFYQEEEESREVRSFRLGNLTEDGSTTPVIVEELEILSADYNQEKMSERLFSSLEMVMSLPREQASLFRSLNCAGICLDTKQKRIRLLYRYPDAPAGVDMQHRPRVRHLAEVLGMFRSPSPIDHDLGLFVSINERLRLARDLAAAVFEFHKIEWWHKSISSYNVLLFFYDDTTKVNRGKSRTTNEGNDPPPRKLSLGRPSLIGFSHSRPGNADYSNKMHGDSARVPYRHPRYAGADAPDASKAGGYLAEYDYYSLGPSVMIPTDQQ</sequence>
<feature type="compositionally biased region" description="Basic and acidic residues" evidence="1">
    <location>
        <begin position="649"/>
        <end position="658"/>
    </location>
</feature>
<dbReference type="PANTHER" id="PTHR37542:SF3">
    <property type="entry name" value="PRION-INHIBITION AND PROPAGATION HELO DOMAIN-CONTAINING PROTEIN"/>
    <property type="match status" value="1"/>
</dbReference>
<feature type="compositionally biased region" description="Acidic residues" evidence="1">
    <location>
        <begin position="659"/>
        <end position="677"/>
    </location>
</feature>
<dbReference type="EMBL" id="NKCK01000085">
    <property type="protein sequence ID" value="RSM01319.1"/>
    <property type="molecule type" value="Genomic_DNA"/>
</dbReference>
<comment type="caution">
    <text evidence="3">The sequence shown here is derived from an EMBL/GenBank/DDBJ whole genome shotgun (WGS) entry which is preliminary data.</text>
</comment>
<dbReference type="Proteomes" id="UP000287144">
    <property type="component" value="Unassembled WGS sequence"/>
</dbReference>
<dbReference type="SMART" id="SM00220">
    <property type="entry name" value="S_TKc"/>
    <property type="match status" value="1"/>
</dbReference>
<dbReference type="Pfam" id="PF00069">
    <property type="entry name" value="Pkinase"/>
    <property type="match status" value="1"/>
</dbReference>
<proteinExistence type="predicted"/>
<organism evidence="3 4">
    <name type="scientific">Fusarium oligoseptatum</name>
    <dbReference type="NCBI Taxonomy" id="2604345"/>
    <lineage>
        <taxon>Eukaryota</taxon>
        <taxon>Fungi</taxon>
        <taxon>Dikarya</taxon>
        <taxon>Ascomycota</taxon>
        <taxon>Pezizomycotina</taxon>
        <taxon>Sordariomycetes</taxon>
        <taxon>Hypocreomycetidae</taxon>
        <taxon>Hypocreales</taxon>
        <taxon>Nectriaceae</taxon>
        <taxon>Fusarium</taxon>
        <taxon>Fusarium solani species complex</taxon>
    </lineage>
</organism>
<accession>A0A428TH11</accession>
<keyword evidence="4" id="KW-1185">Reference proteome</keyword>
<feature type="domain" description="Protein kinase" evidence="2">
    <location>
        <begin position="123"/>
        <end position="448"/>
    </location>
</feature>
<dbReference type="PROSITE" id="PS50011">
    <property type="entry name" value="PROTEIN_KINASE_DOM"/>
    <property type="match status" value="1"/>
</dbReference>
<gene>
    <name evidence="3" type="ORF">CEP52_008626</name>
</gene>
<evidence type="ECO:0000313" key="4">
    <source>
        <dbReference type="Proteomes" id="UP000287144"/>
    </source>
</evidence>
<dbReference type="PANTHER" id="PTHR37542">
    <property type="entry name" value="HELO DOMAIN-CONTAINING PROTEIN-RELATED"/>
    <property type="match status" value="1"/>
</dbReference>
<dbReference type="STRING" id="1325735.A0A428TH11"/>
<reference evidence="3 4" key="1">
    <citation type="submission" date="2017-06" db="EMBL/GenBank/DDBJ databases">
        <title>Comparative genomic analysis of Ambrosia Fusariam Clade fungi.</title>
        <authorList>
            <person name="Stajich J.E."/>
            <person name="Carrillo J."/>
            <person name="Kijimoto T."/>
            <person name="Eskalen A."/>
            <person name="O'Donnell K."/>
            <person name="Kasson M."/>
        </authorList>
    </citation>
    <scope>NUCLEOTIDE SEQUENCE [LARGE SCALE GENOMIC DNA]</scope>
    <source>
        <strain evidence="3 4">NRRL62579</strain>
    </source>
</reference>